<sequence length="47" mass="4975">MVNNNQGSRGISAEQKSQASKNQSGNGKAPESEGYDKKLDGPNRPSI</sequence>
<dbReference type="AlphaFoldDB" id="A0A3D9QWG8"/>
<evidence type="ECO:0000313" key="2">
    <source>
        <dbReference type="EMBL" id="REE70451.1"/>
    </source>
</evidence>
<protein>
    <submittedName>
        <fullName evidence="2">Uncharacterized protein</fullName>
    </submittedName>
</protein>
<evidence type="ECO:0000256" key="1">
    <source>
        <dbReference type="SAM" id="MobiDB-lite"/>
    </source>
</evidence>
<gene>
    <name evidence="2" type="ORF">A8990_1305</name>
</gene>
<proteinExistence type="predicted"/>
<evidence type="ECO:0000313" key="3">
    <source>
        <dbReference type="Proteomes" id="UP000256304"/>
    </source>
</evidence>
<name>A0A3D9QWG8_9BACL</name>
<keyword evidence="3" id="KW-1185">Reference proteome</keyword>
<reference evidence="2 3" key="1">
    <citation type="submission" date="2018-08" db="EMBL/GenBank/DDBJ databases">
        <title>Genomic Encyclopedia of Type Strains, Phase III (KMG-III): the genomes of soil and plant-associated and newly described type strains.</title>
        <authorList>
            <person name="Whitman W."/>
        </authorList>
    </citation>
    <scope>NUCLEOTIDE SEQUENCE [LARGE SCALE GENOMIC DNA]</scope>
    <source>
        <strain evidence="2 3">CGMCC 1.10966</strain>
    </source>
</reference>
<dbReference type="EMBL" id="QTTN01000030">
    <property type="protein sequence ID" value="REE70451.1"/>
    <property type="molecule type" value="Genomic_DNA"/>
</dbReference>
<feature type="compositionally biased region" description="Basic and acidic residues" evidence="1">
    <location>
        <begin position="30"/>
        <end position="41"/>
    </location>
</feature>
<comment type="caution">
    <text evidence="2">The sequence shown here is derived from an EMBL/GenBank/DDBJ whole genome shotgun (WGS) entry which is preliminary data.</text>
</comment>
<feature type="compositionally biased region" description="Polar residues" evidence="1">
    <location>
        <begin position="1"/>
        <end position="26"/>
    </location>
</feature>
<dbReference type="Proteomes" id="UP000256304">
    <property type="component" value="Unassembled WGS sequence"/>
</dbReference>
<dbReference type="RefSeq" id="WP_181909702.1">
    <property type="nucleotide sequence ID" value="NZ_QTTN01000030.1"/>
</dbReference>
<accession>A0A3D9QWG8</accession>
<organism evidence="2 3">
    <name type="scientific">Paenibacillus taihuensis</name>
    <dbReference type="NCBI Taxonomy" id="1156355"/>
    <lineage>
        <taxon>Bacteria</taxon>
        <taxon>Bacillati</taxon>
        <taxon>Bacillota</taxon>
        <taxon>Bacilli</taxon>
        <taxon>Bacillales</taxon>
        <taxon>Paenibacillaceae</taxon>
        <taxon>Paenibacillus</taxon>
    </lineage>
</organism>
<feature type="region of interest" description="Disordered" evidence="1">
    <location>
        <begin position="1"/>
        <end position="47"/>
    </location>
</feature>